<dbReference type="Gene3D" id="3.20.20.380">
    <property type="entry name" value="Copper homeostasis (CutC) domain"/>
    <property type="match status" value="1"/>
</dbReference>
<evidence type="ECO:0000256" key="1">
    <source>
        <dbReference type="ARBA" id="ARBA00007768"/>
    </source>
</evidence>
<accession>A0A5C3QS68</accession>
<sequence>MVRPRTGDFLYSEEEFDIMLEDASMFIENGVAGVVAGFLTLDGGVDALKTTRFAHVAEPVEFCFHRAFDMTKDPAGAFDVLGGIRGVNRILTSGGGTTAPQSLSMLKALLQRSQLLLKQETRTLTILPGSGINDKTIGDILTLLPYDLHEVHLSGGAWVDGGMQHRVDGMGMGVGGAGEWGLWVTQTERVRAVCALIREAEGSSR</sequence>
<dbReference type="PANTHER" id="PTHR12598:SF0">
    <property type="entry name" value="COPPER HOMEOSTASIS PROTEIN CUTC HOMOLOG"/>
    <property type="match status" value="1"/>
</dbReference>
<dbReference type="Pfam" id="PF03932">
    <property type="entry name" value="CutC"/>
    <property type="match status" value="1"/>
</dbReference>
<name>A0A5C3QS68_9AGAR</name>
<comment type="similarity">
    <text evidence="1">Belongs to the CutC family.</text>
</comment>
<dbReference type="EMBL" id="ML178820">
    <property type="protein sequence ID" value="TFL03680.1"/>
    <property type="molecule type" value="Genomic_DNA"/>
</dbReference>
<evidence type="ECO:0000256" key="2">
    <source>
        <dbReference type="ARBA" id="ARBA00019014"/>
    </source>
</evidence>
<dbReference type="InterPro" id="IPR036822">
    <property type="entry name" value="CutC-like_dom_sf"/>
</dbReference>
<dbReference type="SUPFAM" id="SSF110395">
    <property type="entry name" value="CutC-like"/>
    <property type="match status" value="1"/>
</dbReference>
<dbReference type="InterPro" id="IPR005627">
    <property type="entry name" value="CutC-like"/>
</dbReference>
<reference evidence="3 4" key="1">
    <citation type="journal article" date="2019" name="Nat. Ecol. Evol.">
        <title>Megaphylogeny resolves global patterns of mushroom evolution.</title>
        <authorList>
            <person name="Varga T."/>
            <person name="Krizsan K."/>
            <person name="Foldi C."/>
            <person name="Dima B."/>
            <person name="Sanchez-Garcia M."/>
            <person name="Sanchez-Ramirez S."/>
            <person name="Szollosi G.J."/>
            <person name="Szarkandi J.G."/>
            <person name="Papp V."/>
            <person name="Albert L."/>
            <person name="Andreopoulos W."/>
            <person name="Angelini C."/>
            <person name="Antonin V."/>
            <person name="Barry K.W."/>
            <person name="Bougher N.L."/>
            <person name="Buchanan P."/>
            <person name="Buyck B."/>
            <person name="Bense V."/>
            <person name="Catcheside P."/>
            <person name="Chovatia M."/>
            <person name="Cooper J."/>
            <person name="Damon W."/>
            <person name="Desjardin D."/>
            <person name="Finy P."/>
            <person name="Geml J."/>
            <person name="Haridas S."/>
            <person name="Hughes K."/>
            <person name="Justo A."/>
            <person name="Karasinski D."/>
            <person name="Kautmanova I."/>
            <person name="Kiss B."/>
            <person name="Kocsube S."/>
            <person name="Kotiranta H."/>
            <person name="LaButti K.M."/>
            <person name="Lechner B.E."/>
            <person name="Liimatainen K."/>
            <person name="Lipzen A."/>
            <person name="Lukacs Z."/>
            <person name="Mihaltcheva S."/>
            <person name="Morgado L.N."/>
            <person name="Niskanen T."/>
            <person name="Noordeloos M.E."/>
            <person name="Ohm R.A."/>
            <person name="Ortiz-Santana B."/>
            <person name="Ovrebo C."/>
            <person name="Racz N."/>
            <person name="Riley R."/>
            <person name="Savchenko A."/>
            <person name="Shiryaev A."/>
            <person name="Soop K."/>
            <person name="Spirin V."/>
            <person name="Szebenyi C."/>
            <person name="Tomsovsky M."/>
            <person name="Tulloss R.E."/>
            <person name="Uehling J."/>
            <person name="Grigoriev I.V."/>
            <person name="Vagvolgyi C."/>
            <person name="Papp T."/>
            <person name="Martin F.M."/>
            <person name="Miettinen O."/>
            <person name="Hibbett D.S."/>
            <person name="Nagy L.G."/>
        </authorList>
    </citation>
    <scope>NUCLEOTIDE SEQUENCE [LARGE SCALE GENOMIC DNA]</scope>
    <source>
        <strain evidence="3 4">CBS 309.79</strain>
    </source>
</reference>
<evidence type="ECO:0000313" key="3">
    <source>
        <dbReference type="EMBL" id="TFL03680.1"/>
    </source>
</evidence>
<dbReference type="GO" id="GO:0005507">
    <property type="term" value="F:copper ion binding"/>
    <property type="evidence" value="ECO:0007669"/>
    <property type="project" value="TreeGrafter"/>
</dbReference>
<gene>
    <name evidence="3" type="ORF">BDV98DRAFT_395741</name>
</gene>
<dbReference type="OrthoDB" id="7392499at2759"/>
<proteinExistence type="inferred from homology"/>
<organism evidence="3 4">
    <name type="scientific">Pterulicium gracile</name>
    <dbReference type="NCBI Taxonomy" id="1884261"/>
    <lineage>
        <taxon>Eukaryota</taxon>
        <taxon>Fungi</taxon>
        <taxon>Dikarya</taxon>
        <taxon>Basidiomycota</taxon>
        <taxon>Agaricomycotina</taxon>
        <taxon>Agaricomycetes</taxon>
        <taxon>Agaricomycetidae</taxon>
        <taxon>Agaricales</taxon>
        <taxon>Pleurotineae</taxon>
        <taxon>Pterulaceae</taxon>
        <taxon>Pterulicium</taxon>
    </lineage>
</organism>
<protein>
    <recommendedName>
        <fullName evidence="2">Copper homeostasis protein cutC homolog</fullName>
    </recommendedName>
</protein>
<dbReference type="Proteomes" id="UP000305067">
    <property type="component" value="Unassembled WGS sequence"/>
</dbReference>
<keyword evidence="4" id="KW-1185">Reference proteome</keyword>
<dbReference type="STRING" id="1884261.A0A5C3QS68"/>
<dbReference type="PANTHER" id="PTHR12598">
    <property type="entry name" value="COPPER HOMEOSTASIS PROTEIN CUTC"/>
    <property type="match status" value="1"/>
</dbReference>
<evidence type="ECO:0000313" key="4">
    <source>
        <dbReference type="Proteomes" id="UP000305067"/>
    </source>
</evidence>
<dbReference type="AlphaFoldDB" id="A0A5C3QS68"/>